<accession>A0ABV8R1A6</accession>
<feature type="domain" description="Rv3660c-like CheY-like N-terminal" evidence="1">
    <location>
        <begin position="39"/>
        <end position="138"/>
    </location>
</feature>
<dbReference type="PANTHER" id="PTHR43384:SF11">
    <property type="entry name" value="SEPTUM SITE DETERMINING PROTEIN"/>
    <property type="match status" value="1"/>
</dbReference>
<dbReference type="RefSeq" id="WP_230066973.1">
    <property type="nucleotide sequence ID" value="NZ_BAABLL010000008.1"/>
</dbReference>
<reference evidence="3" key="1">
    <citation type="journal article" date="2019" name="Int. J. Syst. Evol. Microbiol.">
        <title>The Global Catalogue of Microorganisms (GCM) 10K type strain sequencing project: providing services to taxonomists for standard genome sequencing and annotation.</title>
        <authorList>
            <consortium name="The Broad Institute Genomics Platform"/>
            <consortium name="The Broad Institute Genome Sequencing Center for Infectious Disease"/>
            <person name="Wu L."/>
            <person name="Ma J."/>
        </authorList>
    </citation>
    <scope>NUCLEOTIDE SEQUENCE [LARGE SCALE GENOMIC DNA]</scope>
    <source>
        <strain evidence="3">CGMCC 1.10698</strain>
    </source>
</reference>
<evidence type="ECO:0000313" key="3">
    <source>
        <dbReference type="Proteomes" id="UP001595773"/>
    </source>
</evidence>
<dbReference type="Gene3D" id="3.40.50.300">
    <property type="entry name" value="P-loop containing nucleotide triphosphate hydrolases"/>
    <property type="match status" value="1"/>
</dbReference>
<dbReference type="Pfam" id="PF26563">
    <property type="entry name" value="Rv3660c_N"/>
    <property type="match status" value="1"/>
</dbReference>
<gene>
    <name evidence="2" type="primary">ssd</name>
    <name evidence="2" type="ORF">ACFOW9_11090</name>
</gene>
<dbReference type="InterPro" id="IPR027417">
    <property type="entry name" value="P-loop_NTPase"/>
</dbReference>
<evidence type="ECO:0000313" key="2">
    <source>
        <dbReference type="EMBL" id="MFC4266145.1"/>
    </source>
</evidence>
<sequence length="387" mass="39350">MTSRSNSRRSASAQIGNLGTDGPWLPASATAVLVITGSLALQSEVGRVAGAAAVELVIAETVEQSGGRWDGIAAILIGSDRSGTLPGWRGPTVVVGPPEDTAQMWRQATRLGADRVAVLPDSAQWLANYLTRLREPDVGGRVVGVIGGCGGAGATTLAALLAAASAARGTRSLLVDGDAWGGGLDSAVAGGDAPGLRWPDLFNASGAINPEQLAAALPKMGEMSLLSWAPTNVEASASRRDAAAATREVIRAARDAFGLVVVDLGRSSDSVANLGVHCDGFLLVVPGRLPAAVAAANVRSALPLAPVGLVVRGPLVEGVDAELVAAAVGVACVGVFPQLRKVGDMLEEGQLYEVAVGRKMRRMIDSVLAWMSGGAENIYAYGQAGVP</sequence>
<comment type="caution">
    <text evidence="2">The sequence shown here is derived from an EMBL/GenBank/DDBJ whole genome shotgun (WGS) entry which is preliminary data.</text>
</comment>
<dbReference type="InterPro" id="IPR050625">
    <property type="entry name" value="ParA/MinD_ATPase"/>
</dbReference>
<proteinExistence type="predicted"/>
<dbReference type="SUPFAM" id="SSF52540">
    <property type="entry name" value="P-loop containing nucleoside triphosphate hydrolases"/>
    <property type="match status" value="1"/>
</dbReference>
<protein>
    <submittedName>
        <fullName evidence="2">Septum site-determining protein Ssd</fullName>
    </submittedName>
</protein>
<name>A0ABV8R1A6_9MICC</name>
<dbReference type="InterPro" id="IPR022521">
    <property type="entry name" value="Rv3660c"/>
</dbReference>
<evidence type="ECO:0000259" key="1">
    <source>
        <dbReference type="Pfam" id="PF26563"/>
    </source>
</evidence>
<dbReference type="InterPro" id="IPR059050">
    <property type="entry name" value="Rv3660c_N"/>
</dbReference>
<dbReference type="Proteomes" id="UP001595773">
    <property type="component" value="Unassembled WGS sequence"/>
</dbReference>
<dbReference type="EMBL" id="JBHSCQ010000017">
    <property type="protein sequence ID" value="MFC4266145.1"/>
    <property type="molecule type" value="Genomic_DNA"/>
</dbReference>
<dbReference type="PANTHER" id="PTHR43384">
    <property type="entry name" value="SEPTUM SITE-DETERMINING PROTEIN MIND HOMOLOG, CHLOROPLASTIC-RELATED"/>
    <property type="match status" value="1"/>
</dbReference>
<organism evidence="2 3">
    <name type="scientific">Arthrobacter cryoconiti</name>
    <dbReference type="NCBI Taxonomy" id="748907"/>
    <lineage>
        <taxon>Bacteria</taxon>
        <taxon>Bacillati</taxon>
        <taxon>Actinomycetota</taxon>
        <taxon>Actinomycetes</taxon>
        <taxon>Micrococcales</taxon>
        <taxon>Micrococcaceae</taxon>
        <taxon>Arthrobacter</taxon>
    </lineage>
</organism>
<keyword evidence="3" id="KW-1185">Reference proteome</keyword>
<dbReference type="NCBIfam" id="TIGR03815">
    <property type="entry name" value="CpaE_hom_Actino"/>
    <property type="match status" value="1"/>
</dbReference>